<dbReference type="Proteomes" id="UP000285405">
    <property type="component" value="Unassembled WGS sequence"/>
</dbReference>
<dbReference type="GO" id="GO:0008962">
    <property type="term" value="F:phosphatidylglycerophosphatase activity"/>
    <property type="evidence" value="ECO:0007669"/>
    <property type="project" value="InterPro"/>
</dbReference>
<dbReference type="AlphaFoldDB" id="A0A420J1P5"/>
<evidence type="ECO:0000313" key="1">
    <source>
        <dbReference type="EMBL" id="RKF80678.1"/>
    </source>
</evidence>
<dbReference type="NCBIfam" id="TIGR01668">
    <property type="entry name" value="YqeG_hyp_ppase"/>
    <property type="match status" value="1"/>
</dbReference>
<dbReference type="Pfam" id="PF09419">
    <property type="entry name" value="PGP_phosphatase"/>
    <property type="match status" value="1"/>
</dbReference>
<organism evidence="1 2">
    <name type="scientific">Golovinomyces cichoracearum</name>
    <dbReference type="NCBI Taxonomy" id="62708"/>
    <lineage>
        <taxon>Eukaryota</taxon>
        <taxon>Fungi</taxon>
        <taxon>Dikarya</taxon>
        <taxon>Ascomycota</taxon>
        <taxon>Pezizomycotina</taxon>
        <taxon>Leotiomycetes</taxon>
        <taxon>Erysiphales</taxon>
        <taxon>Erysiphaceae</taxon>
        <taxon>Golovinomyces</taxon>
    </lineage>
</organism>
<dbReference type="SUPFAM" id="SSF56784">
    <property type="entry name" value="HAD-like"/>
    <property type="match status" value="1"/>
</dbReference>
<name>A0A420J1P5_9PEZI</name>
<reference evidence="1 2" key="1">
    <citation type="journal article" date="2018" name="BMC Genomics">
        <title>Comparative genome analyses reveal sequence features reflecting distinct modes of host-adaptation between dicot and monocot powdery mildew.</title>
        <authorList>
            <person name="Wu Y."/>
            <person name="Ma X."/>
            <person name="Pan Z."/>
            <person name="Kale S.D."/>
            <person name="Song Y."/>
            <person name="King H."/>
            <person name="Zhang Q."/>
            <person name="Presley C."/>
            <person name="Deng X."/>
            <person name="Wei C.I."/>
            <person name="Xiao S."/>
        </authorList>
    </citation>
    <scope>NUCLEOTIDE SEQUENCE [LARGE SCALE GENOMIC DNA]</scope>
    <source>
        <strain evidence="1">UCSC1</strain>
    </source>
</reference>
<dbReference type="InterPro" id="IPR036412">
    <property type="entry name" value="HAD-like_sf"/>
</dbReference>
<gene>
    <name evidence="1" type="ORF">GcC1_033038</name>
</gene>
<protein>
    <submittedName>
        <fullName evidence="1">Phosphatidylglycerophosphatase GEP4, mitochondrial</fullName>
    </submittedName>
</protein>
<accession>A0A420J1P5</accession>
<dbReference type="EMBL" id="MCBR01003395">
    <property type="protein sequence ID" value="RKF80678.1"/>
    <property type="molecule type" value="Genomic_DNA"/>
</dbReference>
<proteinExistence type="predicted"/>
<dbReference type="OrthoDB" id="198652at2759"/>
<comment type="caution">
    <text evidence="1">The sequence shown here is derived from an EMBL/GenBank/DDBJ whole genome shotgun (WGS) entry which is preliminary data.</text>
</comment>
<dbReference type="FunFam" id="3.40.50.1000:FF:000165">
    <property type="entry name" value="HAD superfamily phosphatase"/>
    <property type="match status" value="1"/>
</dbReference>
<sequence length="249" mass="27633">MATVAGKEVASQILTRKPSRLKKTYARPMNSINISATLNLFRLITRPNLCLPQATISTFADLPVPLDEAFSSNEKGNQRNRNVNIEAVVLDKDNCFAVPQTNTVHEPYQKKFEQLKAAYPNGRLLIVSNTAGTISVDPVGQLASEVQKATGVRVLRHAIRKPGCHAEILEYFRHQCPGVNITRPDQIAIVGDRITTDVMLANVMGSYAVWVQNGIVPREETSIFARLEQKLVSLLIRKSYQSPEPASHF</sequence>
<dbReference type="InterPro" id="IPR010021">
    <property type="entry name" value="PGPP1/Gep4"/>
</dbReference>
<dbReference type="Gene3D" id="3.40.50.1000">
    <property type="entry name" value="HAD superfamily/HAD-like"/>
    <property type="match status" value="1"/>
</dbReference>
<dbReference type="InterPro" id="IPR027706">
    <property type="entry name" value="PGP_Pase"/>
</dbReference>
<dbReference type="InterPro" id="IPR023214">
    <property type="entry name" value="HAD_sf"/>
</dbReference>
<evidence type="ECO:0000313" key="2">
    <source>
        <dbReference type="Proteomes" id="UP000285405"/>
    </source>
</evidence>